<evidence type="ECO:0000256" key="2">
    <source>
        <dbReference type="SAM" id="SignalP"/>
    </source>
</evidence>
<comment type="caution">
    <text evidence="4">The sequence shown here is derived from an EMBL/GenBank/DDBJ whole genome shotgun (WGS) entry which is preliminary data.</text>
</comment>
<dbReference type="Pfam" id="PF02230">
    <property type="entry name" value="Abhydrolase_2"/>
    <property type="match status" value="1"/>
</dbReference>
<evidence type="ECO:0000313" key="4">
    <source>
        <dbReference type="EMBL" id="TXB64469.1"/>
    </source>
</evidence>
<evidence type="ECO:0000313" key="5">
    <source>
        <dbReference type="Proteomes" id="UP000321580"/>
    </source>
</evidence>
<dbReference type="AlphaFoldDB" id="A0A5C6RR58"/>
<keyword evidence="1 2" id="KW-0732">Signal</keyword>
<evidence type="ECO:0000259" key="3">
    <source>
        <dbReference type="Pfam" id="PF02230"/>
    </source>
</evidence>
<dbReference type="OrthoDB" id="9764953at2"/>
<dbReference type="SUPFAM" id="SSF53474">
    <property type="entry name" value="alpha/beta-Hydrolases"/>
    <property type="match status" value="1"/>
</dbReference>
<dbReference type="Gene3D" id="3.40.50.1820">
    <property type="entry name" value="alpha/beta hydrolase"/>
    <property type="match status" value="1"/>
</dbReference>
<dbReference type="InterPro" id="IPR050955">
    <property type="entry name" value="Plant_Biomass_Hydrol_Est"/>
</dbReference>
<protein>
    <submittedName>
        <fullName evidence="4">Prolyl oligopeptidase family serine peptidase</fullName>
    </submittedName>
</protein>
<organism evidence="4 5">
    <name type="scientific">Phaeodactylibacter luteus</name>
    <dbReference type="NCBI Taxonomy" id="1564516"/>
    <lineage>
        <taxon>Bacteria</taxon>
        <taxon>Pseudomonadati</taxon>
        <taxon>Bacteroidota</taxon>
        <taxon>Saprospiria</taxon>
        <taxon>Saprospirales</taxon>
        <taxon>Haliscomenobacteraceae</taxon>
        <taxon>Phaeodactylibacter</taxon>
    </lineage>
</organism>
<dbReference type="ESTHER" id="9bact-a0a5c6rr58">
    <property type="family name" value="5_AlphaBeta_hydrolase"/>
</dbReference>
<dbReference type="InterPro" id="IPR003140">
    <property type="entry name" value="PLipase/COase/thioEstase"/>
</dbReference>
<gene>
    <name evidence="4" type="ORF">FRY97_07155</name>
</gene>
<feature type="chain" id="PRO_5022796516" evidence="2">
    <location>
        <begin position="20"/>
        <end position="257"/>
    </location>
</feature>
<dbReference type="InterPro" id="IPR029058">
    <property type="entry name" value="AB_hydrolase_fold"/>
</dbReference>
<proteinExistence type="predicted"/>
<dbReference type="RefSeq" id="WP_147166764.1">
    <property type="nucleotide sequence ID" value="NZ_VOOR01000011.1"/>
</dbReference>
<accession>A0A5C6RR58</accession>
<dbReference type="EMBL" id="VOOR01000011">
    <property type="protein sequence ID" value="TXB64469.1"/>
    <property type="molecule type" value="Genomic_DNA"/>
</dbReference>
<dbReference type="GO" id="GO:0016787">
    <property type="term" value="F:hydrolase activity"/>
    <property type="evidence" value="ECO:0007669"/>
    <property type="project" value="InterPro"/>
</dbReference>
<reference evidence="4 5" key="1">
    <citation type="submission" date="2019-08" db="EMBL/GenBank/DDBJ databases">
        <title>Genome of Phaeodactylibacter luteus.</title>
        <authorList>
            <person name="Bowman J.P."/>
        </authorList>
    </citation>
    <scope>NUCLEOTIDE SEQUENCE [LARGE SCALE GENOMIC DNA]</scope>
    <source>
        <strain evidence="4 5">KCTC 42180</strain>
    </source>
</reference>
<dbReference type="PANTHER" id="PTHR43037">
    <property type="entry name" value="UNNAMED PRODUCT-RELATED"/>
    <property type="match status" value="1"/>
</dbReference>
<name>A0A5C6RR58_9BACT</name>
<dbReference type="PANTHER" id="PTHR43037:SF1">
    <property type="entry name" value="BLL1128 PROTEIN"/>
    <property type="match status" value="1"/>
</dbReference>
<feature type="domain" description="Phospholipase/carboxylesterase/thioesterase" evidence="3">
    <location>
        <begin position="125"/>
        <end position="243"/>
    </location>
</feature>
<dbReference type="Proteomes" id="UP000321580">
    <property type="component" value="Unassembled WGS sequence"/>
</dbReference>
<sequence>MRNIIWGLLLWWLPLAAQGQDAPLSAFAKSVFTDEAGAELPYRLLLPPKYEKSGQFYPLALFLHGAGERGADNEAQLVHGAQLFLDSLGNYPAIVVFPQCRADGYWVAVEGRGGAWRLPFYKKPAEDMGRVMQLVKSLQDTYRVDTARMYLGGLSMGAFGAFDLLARWPDTFAAAFAICGGSNPLLAPLYAPHTPLWIFHGEADAVVPVEMSREMYKALQQAGGQVRYTAYPGVGHNSWEAAFAEPQLLEWLFAHKR</sequence>
<feature type="signal peptide" evidence="2">
    <location>
        <begin position="1"/>
        <end position="19"/>
    </location>
</feature>
<keyword evidence="5" id="KW-1185">Reference proteome</keyword>
<evidence type="ECO:0000256" key="1">
    <source>
        <dbReference type="ARBA" id="ARBA00022729"/>
    </source>
</evidence>